<evidence type="ECO:0008006" key="5">
    <source>
        <dbReference type="Google" id="ProtNLM"/>
    </source>
</evidence>
<reference evidence="4" key="1">
    <citation type="journal article" date="2015" name="Nature">
        <title>Complex archaea that bridge the gap between prokaryotes and eukaryotes.</title>
        <authorList>
            <person name="Spang A."/>
            <person name="Saw J.H."/>
            <person name="Jorgensen S.L."/>
            <person name="Zaremba-Niedzwiedzka K."/>
            <person name="Martijn J."/>
            <person name="Lind A.E."/>
            <person name="van Eijk R."/>
            <person name="Schleper C."/>
            <person name="Guy L."/>
            <person name="Ettema T.J."/>
        </authorList>
    </citation>
    <scope>NUCLEOTIDE SEQUENCE</scope>
</reference>
<dbReference type="SMART" id="SM00421">
    <property type="entry name" value="HTH_LUXR"/>
    <property type="match status" value="1"/>
</dbReference>
<dbReference type="AlphaFoldDB" id="A0A0F9K6J0"/>
<name>A0A0F9K6J0_9ZZZZ</name>
<dbReference type="GO" id="GO:0000160">
    <property type="term" value="P:phosphorelay signal transduction system"/>
    <property type="evidence" value="ECO:0007669"/>
    <property type="project" value="InterPro"/>
</dbReference>
<dbReference type="InterPro" id="IPR039420">
    <property type="entry name" value="WalR-like"/>
</dbReference>
<feature type="non-terminal residue" evidence="4">
    <location>
        <position position="133"/>
    </location>
</feature>
<dbReference type="Gene3D" id="3.40.50.2300">
    <property type="match status" value="1"/>
</dbReference>
<dbReference type="PANTHER" id="PTHR43214:SF43">
    <property type="entry name" value="TWO-COMPONENT RESPONSE REGULATOR"/>
    <property type="match status" value="1"/>
</dbReference>
<dbReference type="PROSITE" id="PS00622">
    <property type="entry name" value="HTH_LUXR_1"/>
    <property type="match status" value="1"/>
</dbReference>
<dbReference type="PROSITE" id="PS50043">
    <property type="entry name" value="HTH_LUXR_2"/>
    <property type="match status" value="1"/>
</dbReference>
<sequence>MLALSMHDELTYGERCLKAGAMGYVMKHEPPEKVVEAIKAVHEGKRFISDELKARLLERFFDDKDKGTNPVEVLSGRELEVYTMLGKGLSTREIAGKLSLSAMTIESYIENIKAKFNFSSIREVLINAIKWTL</sequence>
<dbReference type="InterPro" id="IPR000792">
    <property type="entry name" value="Tscrpt_reg_LuxR_C"/>
</dbReference>
<evidence type="ECO:0000259" key="3">
    <source>
        <dbReference type="PROSITE" id="PS50110"/>
    </source>
</evidence>
<dbReference type="Pfam" id="PF00196">
    <property type="entry name" value="GerE"/>
    <property type="match status" value="1"/>
</dbReference>
<evidence type="ECO:0000313" key="4">
    <source>
        <dbReference type="EMBL" id="KKM17703.1"/>
    </source>
</evidence>
<feature type="domain" description="HTH luxR-type" evidence="2">
    <location>
        <begin position="67"/>
        <end position="133"/>
    </location>
</feature>
<comment type="caution">
    <text evidence="4">The sequence shown here is derived from an EMBL/GenBank/DDBJ whole genome shotgun (WGS) entry which is preliminary data.</text>
</comment>
<organism evidence="4">
    <name type="scientific">marine sediment metagenome</name>
    <dbReference type="NCBI Taxonomy" id="412755"/>
    <lineage>
        <taxon>unclassified sequences</taxon>
        <taxon>metagenomes</taxon>
        <taxon>ecological metagenomes</taxon>
    </lineage>
</organism>
<gene>
    <name evidence="4" type="ORF">LCGC14_1673070</name>
</gene>
<dbReference type="InterPro" id="IPR016032">
    <property type="entry name" value="Sig_transdc_resp-reg_C-effctor"/>
</dbReference>
<accession>A0A0F9K6J0</accession>
<protein>
    <recommendedName>
        <fullName evidence="5">HTH luxR-type domain-containing protein</fullName>
    </recommendedName>
</protein>
<dbReference type="InterPro" id="IPR001789">
    <property type="entry name" value="Sig_transdc_resp-reg_receiver"/>
</dbReference>
<feature type="domain" description="Response regulatory" evidence="3">
    <location>
        <begin position="1"/>
        <end position="42"/>
    </location>
</feature>
<keyword evidence="1" id="KW-0238">DNA-binding</keyword>
<dbReference type="PROSITE" id="PS50110">
    <property type="entry name" value="RESPONSE_REGULATORY"/>
    <property type="match status" value="1"/>
</dbReference>
<proteinExistence type="predicted"/>
<dbReference type="GO" id="GO:0006355">
    <property type="term" value="P:regulation of DNA-templated transcription"/>
    <property type="evidence" value="ECO:0007669"/>
    <property type="project" value="InterPro"/>
</dbReference>
<dbReference type="InterPro" id="IPR011006">
    <property type="entry name" value="CheY-like_superfamily"/>
</dbReference>
<dbReference type="CDD" id="cd06170">
    <property type="entry name" value="LuxR_C_like"/>
    <property type="match status" value="1"/>
</dbReference>
<dbReference type="SUPFAM" id="SSF46894">
    <property type="entry name" value="C-terminal effector domain of the bipartite response regulators"/>
    <property type="match status" value="1"/>
</dbReference>
<evidence type="ECO:0000256" key="1">
    <source>
        <dbReference type="ARBA" id="ARBA00023125"/>
    </source>
</evidence>
<dbReference type="EMBL" id="LAZR01014390">
    <property type="protein sequence ID" value="KKM17703.1"/>
    <property type="molecule type" value="Genomic_DNA"/>
</dbReference>
<dbReference type="PANTHER" id="PTHR43214">
    <property type="entry name" value="TWO-COMPONENT RESPONSE REGULATOR"/>
    <property type="match status" value="1"/>
</dbReference>
<dbReference type="SUPFAM" id="SSF52172">
    <property type="entry name" value="CheY-like"/>
    <property type="match status" value="1"/>
</dbReference>
<dbReference type="GO" id="GO:0003677">
    <property type="term" value="F:DNA binding"/>
    <property type="evidence" value="ECO:0007669"/>
    <property type="project" value="UniProtKB-KW"/>
</dbReference>
<dbReference type="PRINTS" id="PR00038">
    <property type="entry name" value="HTHLUXR"/>
</dbReference>
<evidence type="ECO:0000259" key="2">
    <source>
        <dbReference type="PROSITE" id="PS50043"/>
    </source>
</evidence>